<dbReference type="GO" id="GO:0000155">
    <property type="term" value="F:phosphorelay sensor kinase activity"/>
    <property type="evidence" value="ECO:0007669"/>
    <property type="project" value="TreeGrafter"/>
</dbReference>
<dbReference type="SMART" id="SM00342">
    <property type="entry name" value="HTH_ARAC"/>
    <property type="match status" value="1"/>
</dbReference>
<evidence type="ECO:0000256" key="1">
    <source>
        <dbReference type="ARBA" id="ARBA00022553"/>
    </source>
</evidence>
<dbReference type="SUPFAM" id="SSF46689">
    <property type="entry name" value="Homeodomain-like"/>
    <property type="match status" value="1"/>
</dbReference>
<dbReference type="PANTHER" id="PTHR43547:SF2">
    <property type="entry name" value="HYBRID SIGNAL TRANSDUCTION HISTIDINE KINASE C"/>
    <property type="match status" value="1"/>
</dbReference>
<feature type="non-terminal residue" evidence="7">
    <location>
        <position position="1"/>
    </location>
</feature>
<dbReference type="Pfam" id="PF12833">
    <property type="entry name" value="HTH_18"/>
    <property type="match status" value="1"/>
</dbReference>
<dbReference type="GO" id="GO:0003700">
    <property type="term" value="F:DNA-binding transcription factor activity"/>
    <property type="evidence" value="ECO:0007669"/>
    <property type="project" value="InterPro"/>
</dbReference>
<evidence type="ECO:0000256" key="2">
    <source>
        <dbReference type="ARBA" id="ARBA00023015"/>
    </source>
</evidence>
<gene>
    <name evidence="7" type="ORF">MNBD_IGNAVI01-989</name>
</gene>
<organism evidence="7">
    <name type="scientific">hydrothermal vent metagenome</name>
    <dbReference type="NCBI Taxonomy" id="652676"/>
    <lineage>
        <taxon>unclassified sequences</taxon>
        <taxon>metagenomes</taxon>
        <taxon>ecological metagenomes</taxon>
    </lineage>
</organism>
<dbReference type="PROSITE" id="PS01124">
    <property type="entry name" value="HTH_ARAC_FAMILY_2"/>
    <property type="match status" value="1"/>
</dbReference>
<dbReference type="AlphaFoldDB" id="A0A3B1DLM4"/>
<dbReference type="SUPFAM" id="SSF52172">
    <property type="entry name" value="CheY-like"/>
    <property type="match status" value="1"/>
</dbReference>
<dbReference type="InterPro" id="IPR018062">
    <property type="entry name" value="HTH_AraC-typ_CS"/>
</dbReference>
<evidence type="ECO:0000256" key="4">
    <source>
        <dbReference type="ARBA" id="ARBA00023163"/>
    </source>
</evidence>
<evidence type="ECO:0000259" key="5">
    <source>
        <dbReference type="PROSITE" id="PS01124"/>
    </source>
</evidence>
<dbReference type="SMART" id="SM00448">
    <property type="entry name" value="REC"/>
    <property type="match status" value="1"/>
</dbReference>
<dbReference type="PROSITE" id="PS50110">
    <property type="entry name" value="RESPONSE_REGULATORY"/>
    <property type="match status" value="1"/>
</dbReference>
<evidence type="ECO:0000313" key="7">
    <source>
        <dbReference type="EMBL" id="VAX29587.1"/>
    </source>
</evidence>
<dbReference type="PRINTS" id="PR00032">
    <property type="entry name" value="HTHARAC"/>
</dbReference>
<dbReference type="CDD" id="cd17574">
    <property type="entry name" value="REC_OmpR"/>
    <property type="match status" value="1"/>
</dbReference>
<evidence type="ECO:0000259" key="6">
    <source>
        <dbReference type="PROSITE" id="PS50110"/>
    </source>
</evidence>
<dbReference type="InterPro" id="IPR011006">
    <property type="entry name" value="CheY-like_superfamily"/>
</dbReference>
<evidence type="ECO:0008006" key="8">
    <source>
        <dbReference type="Google" id="ProtNLM"/>
    </source>
</evidence>
<dbReference type="PROSITE" id="PS00041">
    <property type="entry name" value="HTH_ARAC_FAMILY_1"/>
    <property type="match status" value="1"/>
</dbReference>
<accession>A0A3B1DLM4</accession>
<keyword evidence="3" id="KW-0238">DNA-binding</keyword>
<protein>
    <recommendedName>
        <fullName evidence="8">DNA-binding response regulator, AraC family</fullName>
    </recommendedName>
</protein>
<dbReference type="EMBL" id="UOGD01000456">
    <property type="protein sequence ID" value="VAX29587.1"/>
    <property type="molecule type" value="Genomic_DNA"/>
</dbReference>
<dbReference type="Gene3D" id="3.40.50.2300">
    <property type="match status" value="1"/>
</dbReference>
<sequence length="227" mass="25938">YTLLEAADGKEGLERALEYIPDLIVSDVMMPKMDGFELLEKLKTDEKTSHIPVVLLTAKAADQDKIEGLQIGADDYLMKPFDAEELQVRIKNLIEQRKKLREHFKKEGIFEIRDEKITPIDKLFLKNAVEIIKTNISDESFSVEVFAEKIAMSRSQLHRKLIAVIDESPGDLIRRIRMTTAAKLIEQKFGNISEIALEVGYNNPANFTRSFTKQFGMSPSEYQNKKS</sequence>
<name>A0A3B1DLM4_9ZZZZ</name>
<dbReference type="InterPro" id="IPR009057">
    <property type="entry name" value="Homeodomain-like_sf"/>
</dbReference>
<reference evidence="7" key="1">
    <citation type="submission" date="2018-06" db="EMBL/GenBank/DDBJ databases">
        <authorList>
            <person name="Zhirakovskaya E."/>
        </authorList>
    </citation>
    <scope>NUCLEOTIDE SEQUENCE</scope>
</reference>
<proteinExistence type="predicted"/>
<dbReference type="Pfam" id="PF00072">
    <property type="entry name" value="Response_reg"/>
    <property type="match status" value="1"/>
</dbReference>
<dbReference type="PANTHER" id="PTHR43547">
    <property type="entry name" value="TWO-COMPONENT HISTIDINE KINASE"/>
    <property type="match status" value="1"/>
</dbReference>
<dbReference type="InterPro" id="IPR001789">
    <property type="entry name" value="Sig_transdc_resp-reg_receiver"/>
</dbReference>
<evidence type="ECO:0000256" key="3">
    <source>
        <dbReference type="ARBA" id="ARBA00023125"/>
    </source>
</evidence>
<dbReference type="Gene3D" id="1.10.10.60">
    <property type="entry name" value="Homeodomain-like"/>
    <property type="match status" value="1"/>
</dbReference>
<dbReference type="InterPro" id="IPR018060">
    <property type="entry name" value="HTH_AraC"/>
</dbReference>
<keyword evidence="4" id="KW-0804">Transcription</keyword>
<keyword evidence="2" id="KW-0805">Transcription regulation</keyword>
<dbReference type="InterPro" id="IPR020449">
    <property type="entry name" value="Tscrpt_reg_AraC-type_HTH"/>
</dbReference>
<feature type="domain" description="HTH araC/xylS-type" evidence="5">
    <location>
        <begin position="126"/>
        <end position="225"/>
    </location>
</feature>
<feature type="domain" description="Response regulatory" evidence="6">
    <location>
        <begin position="1"/>
        <end position="94"/>
    </location>
</feature>
<keyword evidence="1" id="KW-0597">Phosphoprotein</keyword>
<dbReference type="GO" id="GO:0043565">
    <property type="term" value="F:sequence-specific DNA binding"/>
    <property type="evidence" value="ECO:0007669"/>
    <property type="project" value="InterPro"/>
</dbReference>